<organism evidence="3 4">
    <name type="scientific">Pseudoduganella buxea</name>
    <dbReference type="NCBI Taxonomy" id="1949069"/>
    <lineage>
        <taxon>Bacteria</taxon>
        <taxon>Pseudomonadati</taxon>
        <taxon>Pseudomonadota</taxon>
        <taxon>Betaproteobacteria</taxon>
        <taxon>Burkholderiales</taxon>
        <taxon>Oxalobacteraceae</taxon>
        <taxon>Telluria group</taxon>
        <taxon>Pseudoduganella</taxon>
    </lineage>
</organism>
<reference evidence="2" key="4">
    <citation type="submission" date="2024-05" db="EMBL/GenBank/DDBJ databases">
        <authorList>
            <person name="Sun Q."/>
            <person name="Zhou Y."/>
        </authorList>
    </citation>
    <scope>NUCLEOTIDE SEQUENCE</scope>
    <source>
        <strain evidence="2">CGMCC 1.15931</strain>
    </source>
</reference>
<evidence type="ECO:0000313" key="4">
    <source>
        <dbReference type="Proteomes" id="UP000430634"/>
    </source>
</evidence>
<reference evidence="3 4" key="3">
    <citation type="submission" date="2019-11" db="EMBL/GenBank/DDBJ databases">
        <title>Type strains purchased from KCTC, JCM and DSMZ.</title>
        <authorList>
            <person name="Lu H."/>
        </authorList>
    </citation>
    <scope>NUCLEOTIDE SEQUENCE [LARGE SCALE GENOMIC DNA]</scope>
    <source>
        <strain evidence="3 4">KCTC 52429</strain>
    </source>
</reference>
<evidence type="ECO:0000256" key="1">
    <source>
        <dbReference type="SAM" id="Phobius"/>
    </source>
</evidence>
<keyword evidence="5" id="KW-1185">Reference proteome</keyword>
<protein>
    <submittedName>
        <fullName evidence="3">Uncharacterized protein</fullName>
    </submittedName>
</protein>
<feature type="transmembrane region" description="Helical" evidence="1">
    <location>
        <begin position="30"/>
        <end position="53"/>
    </location>
</feature>
<reference evidence="2" key="1">
    <citation type="journal article" date="2014" name="Int. J. Syst. Evol. Microbiol.">
        <title>Complete genome of a new Firmicutes species belonging to the dominant human colonic microbiota ('Ruminococcus bicirculans') reveals two chromosomes and a selective capacity to utilize plant glucans.</title>
        <authorList>
            <consortium name="NISC Comparative Sequencing Program"/>
            <person name="Wegmann U."/>
            <person name="Louis P."/>
            <person name="Goesmann A."/>
            <person name="Henrissat B."/>
            <person name="Duncan S.H."/>
            <person name="Flint H.J."/>
        </authorList>
    </citation>
    <scope>NUCLEOTIDE SEQUENCE</scope>
    <source>
        <strain evidence="2">CGMCC 1.15931</strain>
    </source>
</reference>
<gene>
    <name evidence="2" type="ORF">GCM10011572_27080</name>
    <name evidence="3" type="ORF">GM672_14525</name>
</gene>
<evidence type="ECO:0000313" key="2">
    <source>
        <dbReference type="EMBL" id="GGC03675.1"/>
    </source>
</evidence>
<dbReference type="Proteomes" id="UP000430634">
    <property type="component" value="Unassembled WGS sequence"/>
</dbReference>
<feature type="transmembrane region" description="Helical" evidence="1">
    <location>
        <begin position="65"/>
        <end position="87"/>
    </location>
</feature>
<reference evidence="5" key="2">
    <citation type="journal article" date="2019" name="Int. J. Syst. Evol. Microbiol.">
        <title>The Global Catalogue of Microorganisms (GCM) 10K type strain sequencing project: providing services to taxonomists for standard genome sequencing and annotation.</title>
        <authorList>
            <consortium name="The Broad Institute Genomics Platform"/>
            <consortium name="The Broad Institute Genome Sequencing Center for Infectious Disease"/>
            <person name="Wu L."/>
            <person name="Ma J."/>
        </authorList>
    </citation>
    <scope>NUCLEOTIDE SEQUENCE [LARGE SCALE GENOMIC DNA]</scope>
    <source>
        <strain evidence="5">CGMCC 1.15931</strain>
    </source>
</reference>
<comment type="caution">
    <text evidence="3">The sequence shown here is derived from an EMBL/GenBank/DDBJ whole genome shotgun (WGS) entry which is preliminary data.</text>
</comment>
<keyword evidence="1" id="KW-0472">Membrane</keyword>
<dbReference type="EMBL" id="BMKG01000010">
    <property type="protein sequence ID" value="GGC03675.1"/>
    <property type="molecule type" value="Genomic_DNA"/>
</dbReference>
<keyword evidence="1" id="KW-0812">Transmembrane</keyword>
<evidence type="ECO:0000313" key="3">
    <source>
        <dbReference type="EMBL" id="MTV53943.1"/>
    </source>
</evidence>
<dbReference type="EMBL" id="WNKZ01000038">
    <property type="protein sequence ID" value="MTV53943.1"/>
    <property type="molecule type" value="Genomic_DNA"/>
</dbReference>
<accession>A0A6I3SXN2</accession>
<name>A0A6I3SXN2_9BURK</name>
<dbReference type="RefSeq" id="WP_155471243.1">
    <property type="nucleotide sequence ID" value="NZ_BMKG01000010.1"/>
</dbReference>
<dbReference type="AlphaFoldDB" id="A0A6I3SXN2"/>
<proteinExistence type="predicted"/>
<keyword evidence="1" id="KW-1133">Transmembrane helix</keyword>
<dbReference type="Proteomes" id="UP000622638">
    <property type="component" value="Unassembled WGS sequence"/>
</dbReference>
<sequence>MALGLGPTAFVARHWTAWTSVSSNAAGYGVIWWLIICYVAVLATHIPCGVYLFESLGARKVKTRGFSYLLIGIAAVATIAPMAYLAVRLLAP</sequence>
<evidence type="ECO:0000313" key="5">
    <source>
        <dbReference type="Proteomes" id="UP000622638"/>
    </source>
</evidence>